<accession>A0A1H9GHM3</accession>
<dbReference type="OrthoDB" id="7058586at2"/>
<dbReference type="AlphaFoldDB" id="A0A1H9GHM3"/>
<evidence type="ECO:0000313" key="1">
    <source>
        <dbReference type="EMBL" id="SEQ49523.1"/>
    </source>
</evidence>
<organism evidence="1 2">
    <name type="scientific">Thalassovita taeanensis</name>
    <dbReference type="NCBI Taxonomy" id="657014"/>
    <lineage>
        <taxon>Bacteria</taxon>
        <taxon>Pseudomonadati</taxon>
        <taxon>Pseudomonadota</taxon>
        <taxon>Alphaproteobacteria</taxon>
        <taxon>Rhodobacterales</taxon>
        <taxon>Roseobacteraceae</taxon>
        <taxon>Thalassovita</taxon>
    </lineage>
</organism>
<evidence type="ECO:0008006" key="3">
    <source>
        <dbReference type="Google" id="ProtNLM"/>
    </source>
</evidence>
<protein>
    <recommendedName>
        <fullName evidence="3">DUF2867 domain-containing protein</fullName>
    </recommendedName>
</protein>
<gene>
    <name evidence="1" type="ORF">SAMN04488092_107183</name>
</gene>
<sequence>MAKHLTLPDEAVLIAPRDQLNFLDVATLPLPHPMTPFEVWQMMMEKPLPLAKQAFWLRDAISARFGVKKIGGFSTRPTTPPRIGRKLDFFLVEDISPTRMLLTERDRHLDVMTCITTTDSVLAITSSVKVHNTYGRLYMLPVAPAHKLIVSAMLRRLRKTLSAR</sequence>
<dbReference type="Proteomes" id="UP000198634">
    <property type="component" value="Unassembled WGS sequence"/>
</dbReference>
<reference evidence="1 2" key="1">
    <citation type="submission" date="2016-10" db="EMBL/GenBank/DDBJ databases">
        <authorList>
            <person name="de Groot N.N."/>
        </authorList>
    </citation>
    <scope>NUCLEOTIDE SEQUENCE [LARGE SCALE GENOMIC DNA]</scope>
    <source>
        <strain evidence="1 2">DSM 22007</strain>
    </source>
</reference>
<proteinExistence type="predicted"/>
<dbReference type="InterPro" id="IPR021295">
    <property type="entry name" value="DUF2867"/>
</dbReference>
<dbReference type="STRING" id="657014.SAMN04488092_107183"/>
<dbReference type="RefSeq" id="WP_090270082.1">
    <property type="nucleotide sequence ID" value="NZ_FOEP01000007.1"/>
</dbReference>
<name>A0A1H9GHM3_9RHOB</name>
<dbReference type="EMBL" id="FOEP01000007">
    <property type="protein sequence ID" value="SEQ49523.1"/>
    <property type="molecule type" value="Genomic_DNA"/>
</dbReference>
<evidence type="ECO:0000313" key="2">
    <source>
        <dbReference type="Proteomes" id="UP000198634"/>
    </source>
</evidence>
<dbReference type="Pfam" id="PF11066">
    <property type="entry name" value="DUF2867"/>
    <property type="match status" value="1"/>
</dbReference>
<keyword evidence="2" id="KW-1185">Reference proteome</keyword>